<dbReference type="InterPro" id="IPR003439">
    <property type="entry name" value="ABC_transporter-like_ATP-bd"/>
</dbReference>
<proteinExistence type="predicted"/>
<keyword evidence="2" id="KW-0547">Nucleotide-binding</keyword>
<dbReference type="GO" id="GO:0005524">
    <property type="term" value="F:ATP binding"/>
    <property type="evidence" value="ECO:0007669"/>
    <property type="project" value="UniProtKB-KW"/>
</dbReference>
<dbReference type="EMBL" id="BAAAFH010000003">
    <property type="protein sequence ID" value="GAA0874099.1"/>
    <property type="molecule type" value="Genomic_DNA"/>
</dbReference>
<evidence type="ECO:0000256" key="1">
    <source>
        <dbReference type="ARBA" id="ARBA00022448"/>
    </source>
</evidence>
<keyword evidence="1" id="KW-0813">Transport</keyword>
<gene>
    <name evidence="7" type="ORF">GCM10009118_05070</name>
</gene>
<accession>A0ABN1MLH1</accession>
<keyword evidence="3 7" id="KW-0067">ATP-binding</keyword>
<dbReference type="InterPro" id="IPR027417">
    <property type="entry name" value="P-loop_NTPase"/>
</dbReference>
<dbReference type="SUPFAM" id="SSF52540">
    <property type="entry name" value="P-loop containing nucleoside triphosphate hydrolases"/>
    <property type="match status" value="1"/>
</dbReference>
<evidence type="ECO:0000313" key="7">
    <source>
        <dbReference type="EMBL" id="GAA0874099.1"/>
    </source>
</evidence>
<comment type="function">
    <text evidence="5">Part of the ABC transporter complex HmuTUV involved in hemin import. Responsible for energy coupling to the transport system.</text>
</comment>
<evidence type="ECO:0000256" key="2">
    <source>
        <dbReference type="ARBA" id="ARBA00022741"/>
    </source>
</evidence>
<dbReference type="PANTHER" id="PTHR42794">
    <property type="entry name" value="HEMIN IMPORT ATP-BINDING PROTEIN HMUV"/>
    <property type="match status" value="1"/>
</dbReference>
<protein>
    <submittedName>
        <fullName evidence="7">Heme ABC transporter ATP-binding protein</fullName>
    </submittedName>
</protein>
<evidence type="ECO:0000313" key="8">
    <source>
        <dbReference type="Proteomes" id="UP001501126"/>
    </source>
</evidence>
<dbReference type="Pfam" id="PF00005">
    <property type="entry name" value="ABC_tran"/>
    <property type="match status" value="1"/>
</dbReference>
<keyword evidence="8" id="KW-1185">Reference proteome</keyword>
<dbReference type="InterPro" id="IPR003593">
    <property type="entry name" value="AAA+_ATPase"/>
</dbReference>
<comment type="caution">
    <text evidence="7">The sequence shown here is derived from an EMBL/GenBank/DDBJ whole genome shotgun (WGS) entry which is preliminary data.</text>
</comment>
<dbReference type="RefSeq" id="WP_343784805.1">
    <property type="nucleotide sequence ID" value="NZ_BAAAFH010000003.1"/>
</dbReference>
<name>A0ABN1MLH1_9FLAO</name>
<sequence>MIRLDNISLQLNRKTLLQDISTSFIPGEHTVILGPNGAGKSTLLRVAALGIQPTGGTISYPSVDISSQAQLSKVRTFLTQQSMFNSELTVRELVFMGRYPYYHRTPDATDIEIVENALQRFSIKHLSEQKLQFLSGGELQRTHLARVYAQLFTDEQISSIRNKFLFMDEPVNNLDIKHQEELITLATELTENGVGVVSVLHDINMALHTADKLILLKKGLLAGELNPTEITENILEDLYELPFEQTGDLIFSPKRIRSKIYQIF</sequence>
<organism evidence="7 8">
    <name type="scientific">Wandonia haliotis</name>
    <dbReference type="NCBI Taxonomy" id="574963"/>
    <lineage>
        <taxon>Bacteria</taxon>
        <taxon>Pseudomonadati</taxon>
        <taxon>Bacteroidota</taxon>
        <taxon>Flavobacteriia</taxon>
        <taxon>Flavobacteriales</taxon>
        <taxon>Crocinitomicaceae</taxon>
        <taxon>Wandonia</taxon>
    </lineage>
</organism>
<evidence type="ECO:0000256" key="3">
    <source>
        <dbReference type="ARBA" id="ARBA00022840"/>
    </source>
</evidence>
<dbReference type="SMART" id="SM00382">
    <property type="entry name" value="AAA"/>
    <property type="match status" value="1"/>
</dbReference>
<evidence type="ECO:0000259" key="6">
    <source>
        <dbReference type="PROSITE" id="PS50893"/>
    </source>
</evidence>
<dbReference type="PANTHER" id="PTHR42794:SF1">
    <property type="entry name" value="HEMIN IMPORT ATP-BINDING PROTEIN HMUV"/>
    <property type="match status" value="1"/>
</dbReference>
<keyword evidence="4" id="KW-1278">Translocase</keyword>
<evidence type="ECO:0000256" key="4">
    <source>
        <dbReference type="ARBA" id="ARBA00022967"/>
    </source>
</evidence>
<evidence type="ECO:0000256" key="5">
    <source>
        <dbReference type="ARBA" id="ARBA00037066"/>
    </source>
</evidence>
<reference evidence="7 8" key="1">
    <citation type="journal article" date="2019" name="Int. J. Syst. Evol. Microbiol.">
        <title>The Global Catalogue of Microorganisms (GCM) 10K type strain sequencing project: providing services to taxonomists for standard genome sequencing and annotation.</title>
        <authorList>
            <consortium name="The Broad Institute Genomics Platform"/>
            <consortium name="The Broad Institute Genome Sequencing Center for Infectious Disease"/>
            <person name="Wu L."/>
            <person name="Ma J."/>
        </authorList>
    </citation>
    <scope>NUCLEOTIDE SEQUENCE [LARGE SCALE GENOMIC DNA]</scope>
    <source>
        <strain evidence="7 8">JCM 16083</strain>
    </source>
</reference>
<dbReference type="PROSITE" id="PS50893">
    <property type="entry name" value="ABC_TRANSPORTER_2"/>
    <property type="match status" value="1"/>
</dbReference>
<dbReference type="Proteomes" id="UP001501126">
    <property type="component" value="Unassembled WGS sequence"/>
</dbReference>
<dbReference type="Gene3D" id="3.40.50.300">
    <property type="entry name" value="P-loop containing nucleotide triphosphate hydrolases"/>
    <property type="match status" value="1"/>
</dbReference>
<feature type="domain" description="ABC transporter" evidence="6">
    <location>
        <begin position="2"/>
        <end position="243"/>
    </location>
</feature>